<reference evidence="2" key="1">
    <citation type="submission" date="2015-04" db="UniProtKB">
        <authorList>
            <consortium name="EnsemblPlants"/>
        </authorList>
    </citation>
    <scope>IDENTIFICATION</scope>
</reference>
<dbReference type="Proteomes" id="UP000008021">
    <property type="component" value="Chromosome 4"/>
</dbReference>
<keyword evidence="3" id="KW-1185">Reference proteome</keyword>
<protein>
    <submittedName>
        <fullName evidence="2">Uncharacterized protein</fullName>
    </submittedName>
</protein>
<dbReference type="Gramene" id="OMERI04G25120.1">
    <property type="protein sequence ID" value="OMERI04G25120.1"/>
    <property type="gene ID" value="OMERI04G25120"/>
</dbReference>
<dbReference type="AlphaFoldDB" id="A0A0E0DK67"/>
<evidence type="ECO:0000313" key="3">
    <source>
        <dbReference type="Proteomes" id="UP000008021"/>
    </source>
</evidence>
<proteinExistence type="predicted"/>
<feature type="region of interest" description="Disordered" evidence="1">
    <location>
        <begin position="55"/>
        <end position="75"/>
    </location>
</feature>
<sequence length="103" mass="11409">MGCIQRTDPSSFRWHRSRLTVLLTEAIVPARKNQMHPWMGLWTGESDAAYQQAMKQKPAKARHRPGESARPQQKHRVAAMITACPAASSTSAPMPYPVAASEP</sequence>
<dbReference type="HOGENOM" id="CLU_2268083_0_0_1"/>
<organism evidence="2">
    <name type="scientific">Oryza meridionalis</name>
    <dbReference type="NCBI Taxonomy" id="40149"/>
    <lineage>
        <taxon>Eukaryota</taxon>
        <taxon>Viridiplantae</taxon>
        <taxon>Streptophyta</taxon>
        <taxon>Embryophyta</taxon>
        <taxon>Tracheophyta</taxon>
        <taxon>Spermatophyta</taxon>
        <taxon>Magnoliopsida</taxon>
        <taxon>Liliopsida</taxon>
        <taxon>Poales</taxon>
        <taxon>Poaceae</taxon>
        <taxon>BOP clade</taxon>
        <taxon>Oryzoideae</taxon>
        <taxon>Oryzeae</taxon>
        <taxon>Oryzinae</taxon>
        <taxon>Oryza</taxon>
    </lineage>
</organism>
<reference evidence="2" key="2">
    <citation type="submission" date="2018-05" db="EMBL/GenBank/DDBJ databases">
        <title>OmerRS3 (Oryza meridionalis Reference Sequence Version 3).</title>
        <authorList>
            <person name="Zhang J."/>
            <person name="Kudrna D."/>
            <person name="Lee S."/>
            <person name="Talag J."/>
            <person name="Welchert J."/>
            <person name="Wing R.A."/>
        </authorList>
    </citation>
    <scope>NUCLEOTIDE SEQUENCE [LARGE SCALE GENOMIC DNA]</scope>
    <source>
        <strain evidence="2">cv. OR44</strain>
    </source>
</reference>
<evidence type="ECO:0000256" key="1">
    <source>
        <dbReference type="SAM" id="MobiDB-lite"/>
    </source>
</evidence>
<name>A0A0E0DK67_9ORYZ</name>
<accession>A0A0E0DK67</accession>
<dbReference type="EnsemblPlants" id="OMERI04G25120.1">
    <property type="protein sequence ID" value="OMERI04G25120.1"/>
    <property type="gene ID" value="OMERI04G25120"/>
</dbReference>
<evidence type="ECO:0000313" key="2">
    <source>
        <dbReference type="EnsemblPlants" id="OMERI04G25120.1"/>
    </source>
</evidence>